<evidence type="ECO:0000313" key="1">
    <source>
        <dbReference type="EMBL" id="EEI17267.1"/>
    </source>
</evidence>
<dbReference type="EMBL" id="ACHJ01000089">
    <property type="protein sequence ID" value="EEI17267.1"/>
    <property type="molecule type" value="Genomic_DNA"/>
</dbReference>
<comment type="caution">
    <text evidence="1">The sequence shown here is derived from an EMBL/GenBank/DDBJ whole genome shotgun (WGS) entry which is preliminary data.</text>
</comment>
<name>C0XR62_CORLD</name>
<dbReference type="HOGENOM" id="CLU_2983493_0_0_11"/>
<dbReference type="Proteomes" id="UP000006196">
    <property type="component" value="Unassembled WGS sequence"/>
</dbReference>
<sequence>DIDVPSPIGVMLGSEMWLRQFDSNAQVIVRFYPTDHSGTVNASTVDSVPFLRDINQS</sequence>
<accession>C0XR62</accession>
<organism evidence="1 2">
    <name type="scientific">Corynebacterium lipophiloflavum (strain ATCC 700352 / DSM 44291 / CCUG 37336 / JCM 10383 / DMMZ 1944)</name>
    <dbReference type="NCBI Taxonomy" id="525263"/>
    <lineage>
        <taxon>Bacteria</taxon>
        <taxon>Bacillati</taxon>
        <taxon>Actinomycetota</taxon>
        <taxon>Actinomycetes</taxon>
        <taxon>Mycobacteriales</taxon>
        <taxon>Corynebacteriaceae</taxon>
        <taxon>Corynebacterium</taxon>
    </lineage>
</organism>
<evidence type="ECO:0000313" key="2">
    <source>
        <dbReference type="Proteomes" id="UP000006196"/>
    </source>
</evidence>
<dbReference type="AlphaFoldDB" id="C0XR62"/>
<feature type="non-terminal residue" evidence="1">
    <location>
        <position position="1"/>
    </location>
</feature>
<protein>
    <submittedName>
        <fullName evidence="1">Uncharacterized protein</fullName>
    </submittedName>
</protein>
<keyword evidence="2" id="KW-1185">Reference proteome</keyword>
<gene>
    <name evidence="1" type="ORF">HMPREF0298_0932</name>
</gene>
<reference evidence="1" key="1">
    <citation type="submission" date="2009-01" db="EMBL/GenBank/DDBJ databases">
        <authorList>
            <person name="Qin X."/>
            <person name="Bachman B."/>
            <person name="Battles P."/>
            <person name="Bell A."/>
            <person name="Bess C."/>
            <person name="Bickham C."/>
            <person name="Chaboub L."/>
            <person name="Chen D."/>
            <person name="Coyle M."/>
            <person name="Deiros D.R."/>
            <person name="Dinh H."/>
            <person name="Forbes L."/>
            <person name="Fowler G."/>
            <person name="Francisco L."/>
            <person name="Fu Q."/>
            <person name="Gubbala S."/>
            <person name="Hale W."/>
            <person name="Han Y."/>
            <person name="Hemphill L."/>
            <person name="Highlander S.K."/>
            <person name="Hirani K."/>
            <person name="Hogues M."/>
            <person name="Jackson L."/>
            <person name="Jakkamsetti A."/>
            <person name="Javaid M."/>
            <person name="Jiang H."/>
            <person name="Korchina V."/>
            <person name="Kovar C."/>
            <person name="Lara F."/>
            <person name="Lee S."/>
            <person name="Mata R."/>
            <person name="Mathew T."/>
            <person name="Moen C."/>
            <person name="Morales K."/>
            <person name="Munidasa M."/>
            <person name="Nazareth L."/>
            <person name="Ngo R."/>
            <person name="Nguyen L."/>
            <person name="Okwuonu G."/>
            <person name="Ongeri F."/>
            <person name="Patil S."/>
            <person name="Petrosino J."/>
            <person name="Pham C."/>
            <person name="Pham P."/>
            <person name="Pu L.-L."/>
            <person name="Puazo M."/>
            <person name="Raj R."/>
            <person name="Reid J."/>
            <person name="Rouhana J."/>
            <person name="Saada N."/>
            <person name="Shang Y."/>
            <person name="Simmons D."/>
            <person name="Thornton R."/>
            <person name="Warren J."/>
            <person name="Weissenberger G."/>
            <person name="Zhang J."/>
            <person name="Zhang L."/>
            <person name="Zhou C."/>
            <person name="Zhu D."/>
            <person name="Muzny D."/>
            <person name="Worley K."/>
            <person name="Gibbs R."/>
        </authorList>
    </citation>
    <scope>NUCLEOTIDE SEQUENCE [LARGE SCALE GENOMIC DNA]</scope>
    <source>
        <strain evidence="1">DSM 44291</strain>
    </source>
</reference>
<proteinExistence type="predicted"/>